<dbReference type="InterPro" id="IPR036043">
    <property type="entry name" value="Phosphoglycerate_kinase_sf"/>
</dbReference>
<evidence type="ECO:0000313" key="8">
    <source>
        <dbReference type="EMBL" id="PWU22515.1"/>
    </source>
</evidence>
<keyword evidence="4" id="KW-0547">Nucleotide-binding</keyword>
<dbReference type="GO" id="GO:0005524">
    <property type="term" value="F:ATP binding"/>
    <property type="evidence" value="ECO:0007669"/>
    <property type="project" value="UniProtKB-KW"/>
</dbReference>
<accession>A0A317JRY1</accession>
<dbReference type="PANTHER" id="PTHR11406">
    <property type="entry name" value="PHOSPHOGLYCERATE KINASE"/>
    <property type="match status" value="1"/>
</dbReference>
<keyword evidence="5 7" id="KW-0418">Kinase</keyword>
<sequence>MFGHYSKKASPCQVIGLAWERPQEYGFLQGFLVYYGYMKSLRTAGVSQKSVLVRLDLDLPQVGKSFDTTRLMDGVATLQYLFAHDVKSVTVIAHRGRPNGKSPRYSLTPIEKLLRAKLTKEENAKLTVLPNLRFDPREEKGSLVFAKALAKGHDIFVLDAFATAHRNHTSITFIPQVLPTYAGLQFEKELKAFEQVLNKPKRPFVVILGGAKLETKMPLIQALEAKADVILVGGKLALEAREHEIKGRKLIIAELTKDGKDISQAAIDQFSRFIKAAGTIVWNGPMGVFEDGKHAHGTKQIALAVNSSSGFTLTGGGDTEAAQTKYKAEDKIKHISSGGGSMLEYLEKGTLPGIEAIKASQDKFKV</sequence>
<dbReference type="GO" id="GO:0006096">
    <property type="term" value="P:glycolytic process"/>
    <property type="evidence" value="ECO:0007669"/>
    <property type="project" value="InterPro"/>
</dbReference>
<dbReference type="EC" id="2.7.2.3" evidence="2 7"/>
<dbReference type="InterPro" id="IPR015824">
    <property type="entry name" value="Phosphoglycerate_kinase_N"/>
</dbReference>
<dbReference type="GO" id="GO:0006094">
    <property type="term" value="P:gluconeogenesis"/>
    <property type="evidence" value="ECO:0007669"/>
    <property type="project" value="TreeGrafter"/>
</dbReference>
<evidence type="ECO:0000256" key="6">
    <source>
        <dbReference type="ARBA" id="ARBA00022840"/>
    </source>
</evidence>
<dbReference type="GO" id="GO:0004618">
    <property type="term" value="F:phosphoglycerate kinase activity"/>
    <property type="evidence" value="ECO:0007669"/>
    <property type="project" value="UniProtKB-EC"/>
</dbReference>
<dbReference type="Proteomes" id="UP000246104">
    <property type="component" value="Unassembled WGS sequence"/>
</dbReference>
<evidence type="ECO:0000256" key="7">
    <source>
        <dbReference type="RuleBase" id="RU000532"/>
    </source>
</evidence>
<comment type="caution">
    <text evidence="8">The sequence shown here is derived from an EMBL/GenBank/DDBJ whole genome shotgun (WGS) entry which is preliminary data.</text>
</comment>
<evidence type="ECO:0000256" key="2">
    <source>
        <dbReference type="ARBA" id="ARBA00013061"/>
    </source>
</evidence>
<evidence type="ECO:0000256" key="4">
    <source>
        <dbReference type="ARBA" id="ARBA00022741"/>
    </source>
</evidence>
<keyword evidence="6" id="KW-0067">ATP-binding</keyword>
<dbReference type="PANTHER" id="PTHR11406:SF23">
    <property type="entry name" value="PHOSPHOGLYCERATE KINASE 1, CHLOROPLASTIC-RELATED"/>
    <property type="match status" value="1"/>
</dbReference>
<evidence type="ECO:0000256" key="1">
    <source>
        <dbReference type="ARBA" id="ARBA00000642"/>
    </source>
</evidence>
<dbReference type="Gene3D" id="3.40.50.1260">
    <property type="entry name" value="Phosphoglycerate kinase, N-terminal domain"/>
    <property type="match status" value="4"/>
</dbReference>
<proteinExistence type="inferred from homology"/>
<organism evidence="8 9">
    <name type="scientific">Candidatus Cerribacteria bacterium 'Amazon FNV 2010 28 9'</name>
    <dbReference type="NCBI Taxonomy" id="2081795"/>
    <lineage>
        <taxon>Bacteria</taxon>
        <taxon>Candidatus Cerribacteria</taxon>
    </lineage>
</organism>
<reference evidence="8 9" key="1">
    <citation type="submission" date="2018-02" db="EMBL/GenBank/DDBJ databases">
        <title>Genomic Reconstructions from Amazon Rainforest and Pasture Soil Reveal Novel Insights into the Physiology of Candidate Phyla in Tropical Sites.</title>
        <authorList>
            <person name="Kroeger M.E."/>
            <person name="Delmont T."/>
            <person name="Eren A.M."/>
            <person name="Guo J."/>
            <person name="Meyer K.M."/>
            <person name="Khan K."/>
            <person name="Rodrigues J.L.M."/>
            <person name="Bohannan B.J.M."/>
            <person name="Tringe S."/>
            <person name="Borges C.D."/>
            <person name="Tiedje J."/>
            <person name="Tsai S.M."/>
            <person name="Nusslein K."/>
        </authorList>
    </citation>
    <scope>NUCLEOTIDE SEQUENCE [LARGE SCALE GENOMIC DNA]</scope>
    <source>
        <strain evidence="8">Amazon FNV 2010 28 9</strain>
    </source>
</reference>
<evidence type="ECO:0000313" key="9">
    <source>
        <dbReference type="Proteomes" id="UP000246104"/>
    </source>
</evidence>
<dbReference type="GO" id="GO:0005829">
    <property type="term" value="C:cytosol"/>
    <property type="evidence" value="ECO:0007669"/>
    <property type="project" value="TreeGrafter"/>
</dbReference>
<dbReference type="Pfam" id="PF00162">
    <property type="entry name" value="PGK"/>
    <property type="match status" value="2"/>
</dbReference>
<name>A0A317JRY1_9BACT</name>
<keyword evidence="3 7" id="KW-0808">Transferase</keyword>
<dbReference type="SUPFAM" id="SSF53748">
    <property type="entry name" value="Phosphoglycerate kinase"/>
    <property type="match status" value="1"/>
</dbReference>
<dbReference type="EMBL" id="PSRQ01000062">
    <property type="protein sequence ID" value="PWU22515.1"/>
    <property type="molecule type" value="Genomic_DNA"/>
</dbReference>
<dbReference type="GO" id="GO:0043531">
    <property type="term" value="F:ADP binding"/>
    <property type="evidence" value="ECO:0007669"/>
    <property type="project" value="TreeGrafter"/>
</dbReference>
<dbReference type="InterPro" id="IPR001576">
    <property type="entry name" value="Phosphoglycerate_kinase"/>
</dbReference>
<dbReference type="AlphaFoldDB" id="A0A317JRY1"/>
<comment type="catalytic activity">
    <reaction evidence="1 7">
        <text>(2R)-3-phosphoglycerate + ATP = (2R)-3-phospho-glyceroyl phosphate + ADP</text>
        <dbReference type="Rhea" id="RHEA:14801"/>
        <dbReference type="ChEBI" id="CHEBI:30616"/>
        <dbReference type="ChEBI" id="CHEBI:57604"/>
        <dbReference type="ChEBI" id="CHEBI:58272"/>
        <dbReference type="ChEBI" id="CHEBI:456216"/>
        <dbReference type="EC" id="2.7.2.3"/>
    </reaction>
</comment>
<comment type="similarity">
    <text evidence="7">Belongs to the phosphoglycerate kinase family.</text>
</comment>
<protein>
    <recommendedName>
        <fullName evidence="2 7">Phosphoglycerate kinase</fullName>
        <ecNumber evidence="2 7">2.7.2.3</ecNumber>
    </recommendedName>
</protein>
<evidence type="ECO:0000256" key="3">
    <source>
        <dbReference type="ARBA" id="ARBA00022679"/>
    </source>
</evidence>
<gene>
    <name evidence="8" type="ORF">C5B42_05880</name>
</gene>
<dbReference type="PRINTS" id="PR00477">
    <property type="entry name" value="PHGLYCKINASE"/>
</dbReference>
<evidence type="ECO:0000256" key="5">
    <source>
        <dbReference type="ARBA" id="ARBA00022777"/>
    </source>
</evidence>